<name>A0A1U9KME9_9PROT</name>
<evidence type="ECO:0000313" key="1">
    <source>
        <dbReference type="EMBL" id="AQS86910.1"/>
    </source>
</evidence>
<protein>
    <submittedName>
        <fullName evidence="1">Uncharacterized protein</fullName>
    </submittedName>
</protein>
<dbReference type="AlphaFoldDB" id="A0A1U9KME9"/>
<reference evidence="1 2" key="1">
    <citation type="submission" date="2016-03" db="EMBL/GenBank/DDBJ databases">
        <title>Acetic acid bacteria sequencing.</title>
        <authorList>
            <person name="Brandt J."/>
            <person name="Jakob F."/>
            <person name="Vogel R.F."/>
        </authorList>
    </citation>
    <scope>NUCLEOTIDE SEQUENCE [LARGE SCALE GENOMIC DNA]</scope>
    <source>
        <strain evidence="1 2">NBRC 101099</strain>
    </source>
</reference>
<dbReference type="EMBL" id="CP014691">
    <property type="protein sequence ID" value="AQS86910.1"/>
    <property type="molecule type" value="Genomic_DNA"/>
</dbReference>
<sequence>MLRRSLSRRLLTVSTVSLATFLASPPVLAAETTPADNQGAAVSNASPVTTHHNAFGKLTSFSLSAVSKEPAPIIQPAVGHGHAEVLEVRAQSRFSDAPVPNDMDAPVDTSGETDPSLEPDFFRRNTHQAGDALSNGASVNQQRRGHGNMAAGIALAVPMTQ</sequence>
<dbReference type="RefSeq" id="WP_077805877.1">
    <property type="nucleotide sequence ID" value="NZ_BJXS01000004.1"/>
</dbReference>
<dbReference type="Proteomes" id="UP000188604">
    <property type="component" value="Chromosome"/>
</dbReference>
<keyword evidence="2" id="KW-1185">Reference proteome</keyword>
<dbReference type="OrthoDB" id="7276598at2"/>
<organism evidence="1 2">
    <name type="scientific">Neoasaia chiangmaiensis</name>
    <dbReference type="NCBI Taxonomy" id="320497"/>
    <lineage>
        <taxon>Bacteria</taxon>
        <taxon>Pseudomonadati</taxon>
        <taxon>Pseudomonadota</taxon>
        <taxon>Alphaproteobacteria</taxon>
        <taxon>Acetobacterales</taxon>
        <taxon>Acetobacteraceae</taxon>
        <taxon>Neoasaia</taxon>
    </lineage>
</organism>
<evidence type="ECO:0000313" key="2">
    <source>
        <dbReference type="Proteomes" id="UP000188604"/>
    </source>
</evidence>
<dbReference type="STRING" id="320497.A0U93_01945"/>
<dbReference type="KEGG" id="nch:A0U93_01945"/>
<accession>A0A1U9KME9</accession>
<gene>
    <name evidence="1" type="ORF">A0U93_01945</name>
</gene>
<proteinExistence type="predicted"/>